<sequence>MTARHAPISGCRVQAVLHARPRLIFATSYGSALNDDVVAQAQRRSSGPHGYTGQPRTPTFMQRGSSSRRRRRGGRGFTVSRRQGWSVSRDYGAGDHHANHAL</sequence>
<dbReference type="Proteomes" id="UP000821845">
    <property type="component" value="Chromosome 5"/>
</dbReference>
<gene>
    <name evidence="1" type="ORF">HPB50_018073</name>
</gene>
<evidence type="ECO:0000313" key="2">
    <source>
        <dbReference type="Proteomes" id="UP000821845"/>
    </source>
</evidence>
<comment type="caution">
    <text evidence="1">The sequence shown here is derived from an EMBL/GenBank/DDBJ whole genome shotgun (WGS) entry which is preliminary data.</text>
</comment>
<reference evidence="1" key="1">
    <citation type="submission" date="2020-05" db="EMBL/GenBank/DDBJ databases">
        <title>Large-scale comparative analyses of tick genomes elucidate their genetic diversity and vector capacities.</title>
        <authorList>
            <person name="Jia N."/>
            <person name="Wang J."/>
            <person name="Shi W."/>
            <person name="Du L."/>
            <person name="Sun Y."/>
            <person name="Zhan W."/>
            <person name="Jiang J."/>
            <person name="Wang Q."/>
            <person name="Zhang B."/>
            <person name="Ji P."/>
            <person name="Sakyi L.B."/>
            <person name="Cui X."/>
            <person name="Yuan T."/>
            <person name="Jiang B."/>
            <person name="Yang W."/>
            <person name="Lam T.T.-Y."/>
            <person name="Chang Q."/>
            <person name="Ding S."/>
            <person name="Wang X."/>
            <person name="Zhu J."/>
            <person name="Ruan X."/>
            <person name="Zhao L."/>
            <person name="Wei J."/>
            <person name="Que T."/>
            <person name="Du C."/>
            <person name="Cheng J."/>
            <person name="Dai P."/>
            <person name="Han X."/>
            <person name="Huang E."/>
            <person name="Gao Y."/>
            <person name="Liu J."/>
            <person name="Shao H."/>
            <person name="Ye R."/>
            <person name="Li L."/>
            <person name="Wei W."/>
            <person name="Wang X."/>
            <person name="Wang C."/>
            <person name="Yang T."/>
            <person name="Huo Q."/>
            <person name="Li W."/>
            <person name="Guo W."/>
            <person name="Chen H."/>
            <person name="Zhou L."/>
            <person name="Ni X."/>
            <person name="Tian J."/>
            <person name="Zhou Y."/>
            <person name="Sheng Y."/>
            <person name="Liu T."/>
            <person name="Pan Y."/>
            <person name="Xia L."/>
            <person name="Li J."/>
            <person name="Zhao F."/>
            <person name="Cao W."/>
        </authorList>
    </citation>
    <scope>NUCLEOTIDE SEQUENCE</scope>
    <source>
        <strain evidence="1">Hyas-2018</strain>
    </source>
</reference>
<name>A0ACB7SAP9_HYAAI</name>
<evidence type="ECO:0000313" key="1">
    <source>
        <dbReference type="EMBL" id="KAH6930768.1"/>
    </source>
</evidence>
<organism evidence="1 2">
    <name type="scientific">Hyalomma asiaticum</name>
    <name type="common">Tick</name>
    <dbReference type="NCBI Taxonomy" id="266040"/>
    <lineage>
        <taxon>Eukaryota</taxon>
        <taxon>Metazoa</taxon>
        <taxon>Ecdysozoa</taxon>
        <taxon>Arthropoda</taxon>
        <taxon>Chelicerata</taxon>
        <taxon>Arachnida</taxon>
        <taxon>Acari</taxon>
        <taxon>Parasitiformes</taxon>
        <taxon>Ixodida</taxon>
        <taxon>Ixodoidea</taxon>
        <taxon>Ixodidae</taxon>
        <taxon>Hyalomminae</taxon>
        <taxon>Hyalomma</taxon>
    </lineage>
</organism>
<keyword evidence="2" id="KW-1185">Reference proteome</keyword>
<dbReference type="EMBL" id="CM023485">
    <property type="protein sequence ID" value="KAH6930768.1"/>
    <property type="molecule type" value="Genomic_DNA"/>
</dbReference>
<accession>A0ACB7SAP9</accession>
<proteinExistence type="predicted"/>
<protein>
    <submittedName>
        <fullName evidence="1">Uncharacterized protein</fullName>
    </submittedName>
</protein>